<proteinExistence type="inferred from homology"/>
<sequence>MTTTALSPSDRPQVIDDWFLLPAPAPAARTRLFCFPHAGGDATAFAPLARELAPETEVWGLRLPGRGARLREPLPADFDQLVHLVVGALLSHTHPGVTFGLYGQSFGALLAYEVARALPPGHRPRFLVPASAHAPQRWAEELPEELDAATLLAATDPDGIIEQSAELKALTLAVTGADLALCRSYRHRPGTLPPEVRLHAVVGAADPLVGGQDLAAWAAVTESGVETMVIEGGHLLAVPTAPGPVDLLRAVAGEAAVAPVAHTAPIAAADTDQVLDVDLDLSDTTFWEGPDVAARIDALRAAAPVRRTTVAGDGPIWSVLSYQHAAQVLGEAENFSSLGGSLLGTSPDGSVPAGSGKMMAFCDPPVHRTIRTPLTPFFNARNTASYAPRLTQLAEQAVRSGLEQGEVNFVDVIAPVPLAVMCDLLDIPMADREKVVALSDRAFLGTTAEARRAGHQELIRYLFTHTITHRARPAEDLVSVLATHRMDGSLLPIEDVVLNLDNILVGGVQTVRHTAAMGMLALLRNPRQLQALWEGEIEPVDAVDELLRWTSSGLHVLRTAARDVTLGGAEIRAGEKVVVWTWAANHDPAQFERPEELLLDRTRGRHLGLGWGPHFCLGAALAKAELAAIFRALRDQVRSIELIGTPRHNKSIINFGLDELPVRLVAR</sequence>
<dbReference type="PRINTS" id="PR00359">
    <property type="entry name" value="BP450"/>
</dbReference>
<dbReference type="AlphaFoldDB" id="A0A7W7QX96"/>
<keyword evidence="4" id="KW-1185">Reference proteome</keyword>
<dbReference type="Proteomes" id="UP000540506">
    <property type="component" value="Unassembled WGS sequence"/>
</dbReference>
<comment type="similarity">
    <text evidence="1">Belongs to the cytochrome P450 family.</text>
</comment>
<dbReference type="RefSeq" id="WP_184933785.1">
    <property type="nucleotide sequence ID" value="NZ_JACHJV010000001.1"/>
</dbReference>
<evidence type="ECO:0000256" key="1">
    <source>
        <dbReference type="ARBA" id="ARBA00010617"/>
    </source>
</evidence>
<gene>
    <name evidence="3" type="ORF">FHR34_000445</name>
</gene>
<dbReference type="InterPro" id="IPR029058">
    <property type="entry name" value="AB_hydrolase_fold"/>
</dbReference>
<organism evidence="3 4">
    <name type="scientific">Kitasatospora kifunensis</name>
    <name type="common">Streptomyces kifunensis</name>
    <dbReference type="NCBI Taxonomy" id="58351"/>
    <lineage>
        <taxon>Bacteria</taxon>
        <taxon>Bacillati</taxon>
        <taxon>Actinomycetota</taxon>
        <taxon>Actinomycetes</taxon>
        <taxon>Kitasatosporales</taxon>
        <taxon>Streptomycetaceae</taxon>
        <taxon>Kitasatospora</taxon>
    </lineage>
</organism>
<reference evidence="3 4" key="1">
    <citation type="submission" date="2020-08" db="EMBL/GenBank/DDBJ databases">
        <title>Sequencing the genomes of 1000 actinobacteria strains.</title>
        <authorList>
            <person name="Klenk H.-P."/>
        </authorList>
    </citation>
    <scope>NUCLEOTIDE SEQUENCE [LARGE SCALE GENOMIC DNA]</scope>
    <source>
        <strain evidence="3 4">DSM 41654</strain>
    </source>
</reference>
<dbReference type="GO" id="GO:0008395">
    <property type="term" value="F:steroid hydroxylase activity"/>
    <property type="evidence" value="ECO:0007669"/>
    <property type="project" value="TreeGrafter"/>
</dbReference>
<dbReference type="Pfam" id="PF00067">
    <property type="entry name" value="p450"/>
    <property type="match status" value="1"/>
</dbReference>
<dbReference type="PANTHER" id="PTHR46696">
    <property type="entry name" value="P450, PUTATIVE (EUROFUNG)-RELATED"/>
    <property type="match status" value="1"/>
</dbReference>
<dbReference type="EMBL" id="JACHJV010000001">
    <property type="protein sequence ID" value="MBB4921452.1"/>
    <property type="molecule type" value="Genomic_DNA"/>
</dbReference>
<dbReference type="Pfam" id="PF00975">
    <property type="entry name" value="Thioesterase"/>
    <property type="match status" value="1"/>
</dbReference>
<dbReference type="Gene3D" id="3.40.50.1820">
    <property type="entry name" value="alpha/beta hydrolase"/>
    <property type="match status" value="1"/>
</dbReference>
<dbReference type="PANTHER" id="PTHR46696:SF4">
    <property type="entry name" value="BIOTIN BIOSYNTHESIS CYTOCHROME P450"/>
    <property type="match status" value="1"/>
</dbReference>
<evidence type="ECO:0000313" key="4">
    <source>
        <dbReference type="Proteomes" id="UP000540506"/>
    </source>
</evidence>
<dbReference type="GO" id="GO:0006707">
    <property type="term" value="P:cholesterol catabolic process"/>
    <property type="evidence" value="ECO:0007669"/>
    <property type="project" value="TreeGrafter"/>
</dbReference>
<dbReference type="GO" id="GO:0005506">
    <property type="term" value="F:iron ion binding"/>
    <property type="evidence" value="ECO:0007669"/>
    <property type="project" value="InterPro"/>
</dbReference>
<dbReference type="Gene3D" id="1.10.630.10">
    <property type="entry name" value="Cytochrome P450"/>
    <property type="match status" value="1"/>
</dbReference>
<comment type="caution">
    <text evidence="3">The sequence shown here is derived from an EMBL/GenBank/DDBJ whole genome shotgun (WGS) entry which is preliminary data.</text>
</comment>
<accession>A0A7W7QX96</accession>
<dbReference type="SUPFAM" id="SSF48264">
    <property type="entry name" value="Cytochrome P450"/>
    <property type="match status" value="1"/>
</dbReference>
<dbReference type="GO" id="GO:0020037">
    <property type="term" value="F:heme binding"/>
    <property type="evidence" value="ECO:0007669"/>
    <property type="project" value="InterPro"/>
</dbReference>
<dbReference type="GO" id="GO:0036199">
    <property type="term" value="F:cholest-4-en-3-one 26-monooxygenase activity"/>
    <property type="evidence" value="ECO:0007669"/>
    <property type="project" value="TreeGrafter"/>
</dbReference>
<feature type="domain" description="Thioesterase" evidence="2">
    <location>
        <begin position="31"/>
        <end position="236"/>
    </location>
</feature>
<dbReference type="SUPFAM" id="SSF53474">
    <property type="entry name" value="alpha/beta-Hydrolases"/>
    <property type="match status" value="1"/>
</dbReference>
<name>A0A7W7QX96_KITKI</name>
<dbReference type="InterPro" id="IPR001128">
    <property type="entry name" value="Cyt_P450"/>
</dbReference>
<evidence type="ECO:0000313" key="3">
    <source>
        <dbReference type="EMBL" id="MBB4921452.1"/>
    </source>
</evidence>
<dbReference type="InterPro" id="IPR036396">
    <property type="entry name" value="Cyt_P450_sf"/>
</dbReference>
<dbReference type="InterPro" id="IPR001031">
    <property type="entry name" value="Thioesterase"/>
</dbReference>
<protein>
    <submittedName>
        <fullName evidence="3">Cytochrome P450/surfactin synthase thioesterase subunit</fullName>
    </submittedName>
</protein>
<dbReference type="InterPro" id="IPR002397">
    <property type="entry name" value="Cyt_P450_B"/>
</dbReference>
<evidence type="ECO:0000259" key="2">
    <source>
        <dbReference type="Pfam" id="PF00975"/>
    </source>
</evidence>